<dbReference type="GO" id="GO:0016491">
    <property type="term" value="F:oxidoreductase activity"/>
    <property type="evidence" value="ECO:0007669"/>
    <property type="project" value="InterPro"/>
</dbReference>
<evidence type="ECO:0000313" key="2">
    <source>
        <dbReference type="EMBL" id="OCL27170.1"/>
    </source>
</evidence>
<name>A0A1C0AA59_9FIRM</name>
<dbReference type="Proteomes" id="UP000093514">
    <property type="component" value="Unassembled WGS sequence"/>
</dbReference>
<dbReference type="PANTHER" id="PTHR42685:SF22">
    <property type="entry name" value="CONDITIONED MEDIUM FACTOR RECEPTOR 1"/>
    <property type="match status" value="1"/>
</dbReference>
<accession>A0A1C0AA59</accession>
<dbReference type="Gene3D" id="3.30.9.10">
    <property type="entry name" value="D-Amino Acid Oxidase, subunit A, domain 2"/>
    <property type="match status" value="1"/>
</dbReference>
<dbReference type="SUPFAM" id="SSF51905">
    <property type="entry name" value="FAD/NAD(P)-binding domain"/>
    <property type="match status" value="1"/>
</dbReference>
<protein>
    <submittedName>
        <fullName evidence="2">Dehydrogenase</fullName>
    </submittedName>
</protein>
<evidence type="ECO:0000313" key="3">
    <source>
        <dbReference type="Proteomes" id="UP000093514"/>
    </source>
</evidence>
<dbReference type="InterPro" id="IPR050407">
    <property type="entry name" value="Geranylgeranyl_reductase"/>
</dbReference>
<reference evidence="3" key="1">
    <citation type="submission" date="2016-07" db="EMBL/GenBank/DDBJ databases">
        <authorList>
            <person name="Florea S."/>
            <person name="Webb J.S."/>
            <person name="Jaromczyk J."/>
            <person name="Schardl C.L."/>
        </authorList>
    </citation>
    <scope>NUCLEOTIDE SEQUENCE [LARGE SCALE GENOMIC DNA]</scope>
    <source>
        <strain evidence="3">Z6</strain>
    </source>
</reference>
<dbReference type="Gene3D" id="3.50.50.60">
    <property type="entry name" value="FAD/NAD(P)-binding domain"/>
    <property type="match status" value="2"/>
</dbReference>
<dbReference type="InterPro" id="IPR023753">
    <property type="entry name" value="FAD/NAD-binding_dom"/>
</dbReference>
<dbReference type="EMBL" id="LWDV01000008">
    <property type="protein sequence ID" value="OCL27170.1"/>
    <property type="molecule type" value="Genomic_DNA"/>
</dbReference>
<sequence length="366" mass="41687">MKVAIIGAGKAGLACAHELERHGIKPVIYERKGYIGEQWAHVIVSMEIMDRPIKNPMAYLNNNFDIKIKPLNTLNKVVHIAPHKTTTIKGNLGYLYKSDQDKDSLNYQLYSQLNNTKVVFNEIGDYELLSKEYDYVVISTGNPIYTKELGCWQELVNSYVRGATVIGDFDPNTLIVWLDKDYCKDGYAYLTPFNDKKASLTHIITDVNEKEADHYWEAFLFRENIKYKIVEEYKLKHNLGIAYPRTYKNMIFAGAAAGGIDPFLGFGMLNAIRMGVAAARTIVKGYSYEKQIKHIIKKNFELKKFREAYNKLDNKELDNLISMIGLPGIKHLTYYSPLNVTKTGAVAIKLMEKLKSINNKNSIEDG</sequence>
<dbReference type="InterPro" id="IPR036188">
    <property type="entry name" value="FAD/NAD-bd_sf"/>
</dbReference>
<reference evidence="2 3" key="2">
    <citation type="submission" date="2016-08" db="EMBL/GenBank/DDBJ databases">
        <title>Orenia metallireducens sp. nov. strain Z6, a Novel Metal-reducing Firmicute from the Deep Subsurface.</title>
        <authorList>
            <person name="Maxim B.I."/>
            <person name="Kenneth K."/>
            <person name="Flynn T.M."/>
            <person name="Oloughlin E.J."/>
            <person name="Locke R.A."/>
            <person name="Weber J.R."/>
            <person name="Egan S.M."/>
            <person name="Mackie R.I."/>
            <person name="Cann I.K."/>
        </authorList>
    </citation>
    <scope>NUCLEOTIDE SEQUENCE [LARGE SCALE GENOMIC DNA]</scope>
    <source>
        <strain evidence="2 3">Z6</strain>
    </source>
</reference>
<dbReference type="RefSeq" id="WP_068716785.1">
    <property type="nucleotide sequence ID" value="NZ_LWDV01000008.1"/>
</dbReference>
<keyword evidence="3" id="KW-1185">Reference proteome</keyword>
<feature type="domain" description="FAD/NAD(P)-binding" evidence="1">
    <location>
        <begin position="1"/>
        <end position="141"/>
    </location>
</feature>
<dbReference type="Pfam" id="PF07992">
    <property type="entry name" value="Pyr_redox_2"/>
    <property type="match status" value="1"/>
</dbReference>
<dbReference type="AlphaFoldDB" id="A0A1C0AA59"/>
<dbReference type="PANTHER" id="PTHR42685">
    <property type="entry name" value="GERANYLGERANYL DIPHOSPHATE REDUCTASE"/>
    <property type="match status" value="1"/>
</dbReference>
<organism evidence="2 3">
    <name type="scientific">Orenia metallireducens</name>
    <dbReference type="NCBI Taxonomy" id="1413210"/>
    <lineage>
        <taxon>Bacteria</taxon>
        <taxon>Bacillati</taxon>
        <taxon>Bacillota</taxon>
        <taxon>Clostridia</taxon>
        <taxon>Halanaerobiales</taxon>
        <taxon>Halobacteroidaceae</taxon>
        <taxon>Orenia</taxon>
    </lineage>
</organism>
<gene>
    <name evidence="2" type="ORF">U472_06755</name>
</gene>
<evidence type="ECO:0000259" key="1">
    <source>
        <dbReference type="Pfam" id="PF07992"/>
    </source>
</evidence>
<comment type="caution">
    <text evidence="2">The sequence shown here is derived from an EMBL/GenBank/DDBJ whole genome shotgun (WGS) entry which is preliminary data.</text>
</comment>
<dbReference type="OrthoDB" id="25353at2"/>
<proteinExistence type="predicted"/>